<reference evidence="4 5" key="1">
    <citation type="journal article" date="2016" name="Nat. Commun.">
        <title>Thousands of microbial genomes shed light on interconnected biogeochemical processes in an aquifer system.</title>
        <authorList>
            <person name="Anantharaman K."/>
            <person name="Brown C.T."/>
            <person name="Hug L.A."/>
            <person name="Sharon I."/>
            <person name="Castelle C.J."/>
            <person name="Probst A.J."/>
            <person name="Thomas B.C."/>
            <person name="Singh A."/>
            <person name="Wilkins M.J."/>
            <person name="Karaoz U."/>
            <person name="Brodie E.L."/>
            <person name="Williams K.H."/>
            <person name="Hubbard S.S."/>
            <person name="Banfield J.F."/>
        </authorList>
    </citation>
    <scope>NUCLEOTIDE SEQUENCE [LARGE SCALE GENOMIC DNA]</scope>
    <source>
        <strain evidence="5">RIFCSPLOWO2_12_FULL_64_10</strain>
    </source>
</reference>
<feature type="region of interest" description="Disordered" evidence="2">
    <location>
        <begin position="691"/>
        <end position="711"/>
    </location>
</feature>
<feature type="coiled-coil region" evidence="1">
    <location>
        <begin position="648"/>
        <end position="684"/>
    </location>
</feature>
<feature type="compositionally biased region" description="Basic and acidic residues" evidence="2">
    <location>
        <begin position="702"/>
        <end position="711"/>
    </location>
</feature>
<keyword evidence="3" id="KW-1133">Transmembrane helix</keyword>
<feature type="transmembrane region" description="Helical" evidence="3">
    <location>
        <begin position="156"/>
        <end position="173"/>
    </location>
</feature>
<proteinExistence type="predicted"/>
<feature type="coiled-coil region" evidence="1">
    <location>
        <begin position="521"/>
        <end position="581"/>
    </location>
</feature>
<dbReference type="EMBL" id="MFKF01000327">
    <property type="protein sequence ID" value="OGG46300.1"/>
    <property type="molecule type" value="Genomic_DNA"/>
</dbReference>
<evidence type="ECO:0000313" key="5">
    <source>
        <dbReference type="Proteomes" id="UP000178606"/>
    </source>
</evidence>
<feature type="coiled-coil region" evidence="1">
    <location>
        <begin position="1"/>
        <end position="28"/>
    </location>
</feature>
<protein>
    <recommendedName>
        <fullName evidence="6">DUF4175 family protein</fullName>
    </recommendedName>
</protein>
<feature type="transmembrane region" description="Helical" evidence="3">
    <location>
        <begin position="27"/>
        <end position="48"/>
    </location>
</feature>
<keyword evidence="3" id="KW-0812">Transmembrane</keyword>
<feature type="transmembrane region" description="Helical" evidence="3">
    <location>
        <begin position="60"/>
        <end position="83"/>
    </location>
</feature>
<comment type="caution">
    <text evidence="4">The sequence shown here is derived from an EMBL/GenBank/DDBJ whole genome shotgun (WGS) entry which is preliminary data.</text>
</comment>
<sequence>MNNASQTYADLISRLERLRRTRAQAEVLFGAAATLTGVAGLAVLALLLEAGLYLPPAAKLTLWGIGSCGVVVGLAALCVRPLIRRRGLDRAALDVEARHPDLRQRLVGIVQLWPGRASSREGYSAELIEAMVEQAGAVAGRLDFEAAVDRGPYRRAVRWLTAACAALGVLFASDGVRAAAGRLWRASAHFPRPSATQVWVSPGDATVLKGEDFAVAARFSVRIPASGEVAFREEGSEVWERAPFAVADGGATHRFREVKRSFTYRVRAGDGESPAFRLRALDRPTVLRLRMTYRYPAYTGLGERTEEDGGDISAVKGTRVRMEVLANKPLRSAEVAFEDGEKVEAPISSAGGRSGTADLVVTQDRRYTIRLVDAEGVPSTDAMAYRMVAIPDESPTVRVAFPGRDVEVGEEMVVPLQIEAKDDFGLSRMELLYALNDEAEERRVALGVGAGGDVSVRHLWDLSGMNLLPDDRVRYRVRVYDNDRVGGPKAGETPTFTIKLPSLAEIAQEAERTQQEGVASLQEVSEEGRRIQARLEEIRRELLKRGGEKGGDLAWEKRKDIEAALARQAELGERLRQVSEQVGEMAEKMGQHGLLNREVLQKIEEIRKLVAEVVSPELKEAMRRVQEAAQAADPKRVQEALQNLVRNQEEFQKRLDRTIAMLKRARQEQAFDALARRAEELVRAQERVNEGLEAGQPAPDLANREQGVKQETERVRDAMREVAQGVREEHAGAADSLEALARGIGEERLPERMEAVSEEIQAGERERTRAEGGRLSKSLSRLSKSLRQSQRSFAQQSKAAVAAEMERALHEAVALSRREEEVARETAGMDRGAPGHERAAGAQQDLLSGAARLTDRVMQTGEKTFFIRHELRRALGASLRRMKEAVSLLEDRNGAGASERAREAMGALNEAAILLRQAMSDLDASASATGMDEMIERMRALTDRQSRVNQGTQEMLGPGEQGTSFDPNGGLSQLAAEQEAIRQAFRQMEGGMEGQGGALGRLDRIGEEMDRVLEDLRGRVSRKTVERQREILSRMLDATRSIRQRGFSEERQSEVGKDYRYAGPWALPEDLGQGTDPLREAMLRALKEGYPGEYRALIRGYFEALVKERAEKEEGK</sequence>
<keyword evidence="1" id="KW-0175">Coiled coil</keyword>
<dbReference type="Proteomes" id="UP000178606">
    <property type="component" value="Unassembled WGS sequence"/>
</dbReference>
<keyword evidence="3" id="KW-0472">Membrane</keyword>
<dbReference type="AlphaFoldDB" id="A0A1F6CB93"/>
<evidence type="ECO:0000313" key="4">
    <source>
        <dbReference type="EMBL" id="OGG46300.1"/>
    </source>
</evidence>
<evidence type="ECO:0000256" key="3">
    <source>
        <dbReference type="SAM" id="Phobius"/>
    </source>
</evidence>
<accession>A0A1F6CB93</accession>
<evidence type="ECO:0000256" key="2">
    <source>
        <dbReference type="SAM" id="MobiDB-lite"/>
    </source>
</evidence>
<gene>
    <name evidence="4" type="ORF">A3F84_02425</name>
</gene>
<name>A0A1F6CB93_HANXR</name>
<evidence type="ECO:0000256" key="1">
    <source>
        <dbReference type="SAM" id="Coils"/>
    </source>
</evidence>
<evidence type="ECO:0008006" key="6">
    <source>
        <dbReference type="Google" id="ProtNLM"/>
    </source>
</evidence>
<organism evidence="4 5">
    <name type="scientific">Handelsmanbacteria sp. (strain RIFCSPLOWO2_12_FULL_64_10)</name>
    <dbReference type="NCBI Taxonomy" id="1817868"/>
    <lineage>
        <taxon>Bacteria</taxon>
        <taxon>Candidatus Handelsmaniibacteriota</taxon>
    </lineage>
</organism>